<keyword evidence="3" id="KW-1133">Transmembrane helix</keyword>
<keyword evidence="6" id="KW-1185">Reference proteome</keyword>
<dbReference type="InterPro" id="IPR035969">
    <property type="entry name" value="Rab-GAP_TBC_sf"/>
</dbReference>
<organism evidence="5 6">
    <name type="scientific">Sugiyamaella lignohabitans</name>
    <dbReference type="NCBI Taxonomy" id="796027"/>
    <lineage>
        <taxon>Eukaryota</taxon>
        <taxon>Fungi</taxon>
        <taxon>Dikarya</taxon>
        <taxon>Ascomycota</taxon>
        <taxon>Saccharomycotina</taxon>
        <taxon>Dipodascomycetes</taxon>
        <taxon>Dipodascales</taxon>
        <taxon>Trichomonascaceae</taxon>
        <taxon>Sugiyamaella</taxon>
    </lineage>
</organism>
<evidence type="ECO:0000256" key="3">
    <source>
        <dbReference type="SAM" id="Phobius"/>
    </source>
</evidence>
<accession>A0A167DNF0</accession>
<dbReference type="Gene3D" id="1.10.472.80">
    <property type="entry name" value="Ypt/Rab-GAP domain of gyp1p, domain 3"/>
    <property type="match status" value="1"/>
</dbReference>
<gene>
    <name evidence="5" type="primary">GYP8</name>
    <name evidence="5" type="ORF">AWJ20_1382</name>
</gene>
<dbReference type="GO" id="GO:0005096">
    <property type="term" value="F:GTPase activator activity"/>
    <property type="evidence" value="ECO:0007669"/>
    <property type="project" value="UniProtKB-KW"/>
</dbReference>
<reference evidence="5 6" key="1">
    <citation type="submission" date="2016-02" db="EMBL/GenBank/DDBJ databases">
        <title>Complete genome sequence and transcriptome regulation of the pentose utilising yeast Sugiyamaella lignohabitans.</title>
        <authorList>
            <person name="Bellasio M."/>
            <person name="Peymann A."/>
            <person name="Valli M."/>
            <person name="Sipitzky M."/>
            <person name="Graf A."/>
            <person name="Sauer M."/>
            <person name="Marx H."/>
            <person name="Mattanovich D."/>
        </authorList>
    </citation>
    <scope>NUCLEOTIDE SEQUENCE [LARGE SCALE GENOMIC DNA]</scope>
    <source>
        <strain evidence="5 6">CBS 10342</strain>
    </source>
</reference>
<evidence type="ECO:0000313" key="5">
    <source>
        <dbReference type="EMBL" id="ANB13102.1"/>
    </source>
</evidence>
<dbReference type="PANTHER" id="PTHR20913">
    <property type="entry name" value="TBC1 DOMAIN FAMILY MEMBER 20/GTPASE"/>
    <property type="match status" value="1"/>
</dbReference>
<dbReference type="PROSITE" id="PS50086">
    <property type="entry name" value="TBC_RABGAP"/>
    <property type="match status" value="1"/>
</dbReference>
<sequence>MSWIEMNPTDVGNSIFTEKGPLSATKHNFKISSIETAYRLNDLELLQTLAKSRKGLVNNELRRKVWPVLLGLSSPDVSVVSSKLDIAATDLDKERQDNVRPVDKLDIYGHGRGGIDSEKDSAADGDSEKGDNQPDDRSTETVSIQDEAQSPTASQFPSEGVSSLSLDSQLKSPLESDSELVSQVISSYSLACPECKDKDQVKLDVDRSFVFYPQDPPKELAVKLLNVICTVLADNPDLCYYQGYHDIAQVILLVHETDLYSHTPPDPQVYKILEAISLQMLRDFMTPGLSPALLHLDFIPLIVTLEDAYLGELIRNNPPYYALSAVLTLFSHHVHSLEEISVVFDYIIASQNMAMPIYMYIALIISQKAVLKKAASDPDNIHSILSTIADDFDGDLFDQVLKPASKLAEKYPLSNFKEQHGKLSEYSVLKATLRDDNSSETVFAREHSKSVLHLQAEECKEQMKLEKQRQEVEAEERRRAAEKNKIVKKSKASTRANKSASTSALLLGRMMVIPVGHRKLIIPRSLLGLSICIGVIGVIASGYKYDTQFSWFKFFTRS</sequence>
<dbReference type="GeneID" id="30033178"/>
<dbReference type="OrthoDB" id="206700at2759"/>
<feature type="compositionally biased region" description="Basic and acidic residues" evidence="2">
    <location>
        <begin position="469"/>
        <end position="485"/>
    </location>
</feature>
<feature type="domain" description="Rab-GAP TBC" evidence="4">
    <location>
        <begin position="56"/>
        <end position="351"/>
    </location>
</feature>
<dbReference type="PANTHER" id="PTHR20913:SF7">
    <property type="entry name" value="RE60063P"/>
    <property type="match status" value="1"/>
</dbReference>
<dbReference type="InterPro" id="IPR000195">
    <property type="entry name" value="Rab-GAP-TBC_dom"/>
</dbReference>
<dbReference type="Pfam" id="PF00566">
    <property type="entry name" value="RabGAP-TBC"/>
    <property type="match status" value="1"/>
</dbReference>
<dbReference type="Gene3D" id="1.10.8.1310">
    <property type="match status" value="2"/>
</dbReference>
<keyword evidence="3" id="KW-0812">Transmembrane</keyword>
<dbReference type="InterPro" id="IPR045913">
    <property type="entry name" value="TBC20/Gyp8-like"/>
</dbReference>
<evidence type="ECO:0000313" key="6">
    <source>
        <dbReference type="Proteomes" id="UP000189580"/>
    </source>
</evidence>
<proteinExistence type="predicted"/>
<evidence type="ECO:0000259" key="4">
    <source>
        <dbReference type="PROSITE" id="PS50086"/>
    </source>
</evidence>
<dbReference type="KEGG" id="slb:AWJ20_1382"/>
<dbReference type="SUPFAM" id="SSF47923">
    <property type="entry name" value="Ypt/Rab-GAP domain of gyp1p"/>
    <property type="match status" value="1"/>
</dbReference>
<feature type="transmembrane region" description="Helical" evidence="3">
    <location>
        <begin position="526"/>
        <end position="545"/>
    </location>
</feature>
<dbReference type="AlphaFoldDB" id="A0A167DNF0"/>
<dbReference type="SMART" id="SM00164">
    <property type="entry name" value="TBC"/>
    <property type="match status" value="1"/>
</dbReference>
<feature type="compositionally biased region" description="Polar residues" evidence="2">
    <location>
        <begin position="140"/>
        <end position="161"/>
    </location>
</feature>
<keyword evidence="1" id="KW-0343">GTPase activation</keyword>
<dbReference type="Proteomes" id="UP000189580">
    <property type="component" value="Chromosome a"/>
</dbReference>
<dbReference type="EMBL" id="CP014501">
    <property type="protein sequence ID" value="ANB13102.1"/>
    <property type="molecule type" value="Genomic_DNA"/>
</dbReference>
<dbReference type="RefSeq" id="XP_018735579.1">
    <property type="nucleotide sequence ID" value="XM_018878257.1"/>
</dbReference>
<feature type="compositionally biased region" description="Basic and acidic residues" evidence="2">
    <location>
        <begin position="102"/>
        <end position="139"/>
    </location>
</feature>
<dbReference type="GO" id="GO:0006888">
    <property type="term" value="P:endoplasmic reticulum to Golgi vesicle-mediated transport"/>
    <property type="evidence" value="ECO:0007669"/>
    <property type="project" value="TreeGrafter"/>
</dbReference>
<name>A0A167DNF0_9ASCO</name>
<protein>
    <submittedName>
        <fullName evidence="5">Gyp8p</fullName>
    </submittedName>
</protein>
<dbReference type="GO" id="GO:0005789">
    <property type="term" value="C:endoplasmic reticulum membrane"/>
    <property type="evidence" value="ECO:0007669"/>
    <property type="project" value="TreeGrafter"/>
</dbReference>
<evidence type="ECO:0000256" key="1">
    <source>
        <dbReference type="ARBA" id="ARBA00022468"/>
    </source>
</evidence>
<feature type="region of interest" description="Disordered" evidence="2">
    <location>
        <begin position="469"/>
        <end position="493"/>
    </location>
</feature>
<evidence type="ECO:0000256" key="2">
    <source>
        <dbReference type="SAM" id="MobiDB-lite"/>
    </source>
</evidence>
<feature type="region of interest" description="Disordered" evidence="2">
    <location>
        <begin position="102"/>
        <end position="161"/>
    </location>
</feature>
<keyword evidence="3" id="KW-0472">Membrane</keyword>